<feature type="transmembrane region" description="Helical" evidence="1">
    <location>
        <begin position="20"/>
        <end position="40"/>
    </location>
</feature>
<feature type="transmembrane region" description="Helical" evidence="1">
    <location>
        <begin position="174"/>
        <end position="191"/>
    </location>
</feature>
<reference evidence="2" key="1">
    <citation type="submission" date="2021-03" db="EMBL/GenBank/DDBJ databases">
        <title>Whole genome shotgun sequence of Actinoplanes auranticolor NBRC 12245.</title>
        <authorList>
            <person name="Komaki H."/>
            <person name="Tamura T."/>
        </authorList>
    </citation>
    <scope>NUCLEOTIDE SEQUENCE</scope>
    <source>
        <strain evidence="2">NBRC 12245</strain>
    </source>
</reference>
<feature type="transmembrane region" description="Helical" evidence="1">
    <location>
        <begin position="94"/>
        <end position="127"/>
    </location>
</feature>
<sequence>MSRVLYAEWTKLRTEPAALWLVPCFVVVTVLMSLFAVASASCGQGGCGIDPAVLSLAGVQLGQALVVLPAVLTIGGEHSTGLLRTTLTATPRRIVVLAAKAVLTGGLALVAGTAAVLGCVAVGRAVLPGNGIAALSLTDGPMLRATAGSVLYLVLIGLLALGVAAVIRDAAASAGAVLALLYAVPLIAAVINDPELQRTLRRFAPMTAGLAVQATTDLQRQPIGPWAGLAVLAAWSAAALLCGGLAFRLRDP</sequence>
<gene>
    <name evidence="2" type="ORF">Aau02nite_18830</name>
</gene>
<keyword evidence="1" id="KW-1133">Transmembrane helix</keyword>
<dbReference type="RefSeq" id="WP_212987948.1">
    <property type="nucleotide sequence ID" value="NZ_BAABEA010000009.1"/>
</dbReference>
<comment type="caution">
    <text evidence="2">The sequence shown here is derived from an EMBL/GenBank/DDBJ whole genome shotgun (WGS) entry which is preliminary data.</text>
</comment>
<dbReference type="AlphaFoldDB" id="A0A919VQM5"/>
<accession>A0A919VQM5</accession>
<evidence type="ECO:0000256" key="1">
    <source>
        <dbReference type="SAM" id="Phobius"/>
    </source>
</evidence>
<evidence type="ECO:0000313" key="2">
    <source>
        <dbReference type="EMBL" id="GIM65671.1"/>
    </source>
</evidence>
<dbReference type="Proteomes" id="UP000681340">
    <property type="component" value="Unassembled WGS sequence"/>
</dbReference>
<keyword evidence="3" id="KW-1185">Reference proteome</keyword>
<organism evidence="2 3">
    <name type="scientific">Actinoplanes auranticolor</name>
    <dbReference type="NCBI Taxonomy" id="47988"/>
    <lineage>
        <taxon>Bacteria</taxon>
        <taxon>Bacillati</taxon>
        <taxon>Actinomycetota</taxon>
        <taxon>Actinomycetes</taxon>
        <taxon>Micromonosporales</taxon>
        <taxon>Micromonosporaceae</taxon>
        <taxon>Actinoplanes</taxon>
    </lineage>
</organism>
<feature type="transmembrane region" description="Helical" evidence="1">
    <location>
        <begin position="226"/>
        <end position="247"/>
    </location>
</feature>
<proteinExistence type="predicted"/>
<dbReference type="EMBL" id="BOQL01000018">
    <property type="protein sequence ID" value="GIM65671.1"/>
    <property type="molecule type" value="Genomic_DNA"/>
</dbReference>
<evidence type="ECO:0000313" key="3">
    <source>
        <dbReference type="Proteomes" id="UP000681340"/>
    </source>
</evidence>
<keyword evidence="1" id="KW-0472">Membrane</keyword>
<keyword evidence="1" id="KW-0812">Transmembrane</keyword>
<protein>
    <submittedName>
        <fullName evidence="2">ABC transporter</fullName>
    </submittedName>
</protein>
<feature type="transmembrane region" description="Helical" evidence="1">
    <location>
        <begin position="52"/>
        <end position="74"/>
    </location>
</feature>
<name>A0A919VQM5_9ACTN</name>
<feature type="transmembrane region" description="Helical" evidence="1">
    <location>
        <begin position="147"/>
        <end position="167"/>
    </location>
</feature>